<comment type="caution">
    <text evidence="1">The sequence shown here is derived from an EMBL/GenBank/DDBJ whole genome shotgun (WGS) entry which is preliminary data.</text>
</comment>
<keyword evidence="2" id="KW-1185">Reference proteome</keyword>
<accession>A0A511YNB2</accession>
<dbReference type="AlphaFoldDB" id="A0A511YNB2"/>
<sequence>MGQSTKNEIGFTAFYDRVNHSYIKFKGLTKEHLLYKNAFSFQAVYGCHISNTVSLLSGAGYSRRGFRNENTDYSADYIQFSEYVGIEIIDNKMLMVSPYTGIYLGLPVHTGITIKNNDLPDEAGRGKADLGLEGGIRMGIKLDDRYDIHIIPRFQFGLSEVYRKYDFESRRNLAFSMGVGITRKF</sequence>
<evidence type="ECO:0000313" key="1">
    <source>
        <dbReference type="EMBL" id="GEN76675.1"/>
    </source>
</evidence>
<organism evidence="1 2">
    <name type="scientific">Chryseobacterium hagamense</name>
    <dbReference type="NCBI Taxonomy" id="395935"/>
    <lineage>
        <taxon>Bacteria</taxon>
        <taxon>Pseudomonadati</taxon>
        <taxon>Bacteroidota</taxon>
        <taxon>Flavobacteriia</taxon>
        <taxon>Flavobacteriales</taxon>
        <taxon>Weeksellaceae</taxon>
        <taxon>Chryseobacterium group</taxon>
        <taxon>Chryseobacterium</taxon>
    </lineage>
</organism>
<protein>
    <recommendedName>
        <fullName evidence="3">Outer membrane protein beta-barrel domain-containing protein</fullName>
    </recommendedName>
</protein>
<reference evidence="1 2" key="1">
    <citation type="submission" date="2019-07" db="EMBL/GenBank/DDBJ databases">
        <title>Whole genome shotgun sequence of Chryseobacterium hagamense NBRC 105253.</title>
        <authorList>
            <person name="Hosoyama A."/>
            <person name="Uohara A."/>
            <person name="Ohji S."/>
            <person name="Ichikawa N."/>
        </authorList>
    </citation>
    <scope>NUCLEOTIDE SEQUENCE [LARGE SCALE GENOMIC DNA]</scope>
    <source>
        <strain evidence="1 2">NBRC 105253</strain>
    </source>
</reference>
<evidence type="ECO:0000313" key="2">
    <source>
        <dbReference type="Proteomes" id="UP000321863"/>
    </source>
</evidence>
<dbReference type="EMBL" id="BJYJ01000013">
    <property type="protein sequence ID" value="GEN76675.1"/>
    <property type="molecule type" value="Genomic_DNA"/>
</dbReference>
<evidence type="ECO:0008006" key="3">
    <source>
        <dbReference type="Google" id="ProtNLM"/>
    </source>
</evidence>
<gene>
    <name evidence="1" type="ORF">CHA01nite_24150</name>
</gene>
<proteinExistence type="predicted"/>
<dbReference type="Proteomes" id="UP000321863">
    <property type="component" value="Unassembled WGS sequence"/>
</dbReference>
<name>A0A511YNB2_9FLAO</name>